<organism evidence="2 3">
    <name type="scientific">Suillus placidus</name>
    <dbReference type="NCBI Taxonomy" id="48579"/>
    <lineage>
        <taxon>Eukaryota</taxon>
        <taxon>Fungi</taxon>
        <taxon>Dikarya</taxon>
        <taxon>Basidiomycota</taxon>
        <taxon>Agaricomycotina</taxon>
        <taxon>Agaricomycetes</taxon>
        <taxon>Agaricomycetidae</taxon>
        <taxon>Boletales</taxon>
        <taxon>Suillineae</taxon>
        <taxon>Suillaceae</taxon>
        <taxon>Suillus</taxon>
    </lineage>
</organism>
<accession>A0A9P7A1C5</accession>
<proteinExistence type="predicted"/>
<dbReference type="AlphaFoldDB" id="A0A9P7A1C5"/>
<gene>
    <name evidence="2" type="ORF">EV702DRAFT_1083307</name>
</gene>
<dbReference type="Proteomes" id="UP000714275">
    <property type="component" value="Unassembled WGS sequence"/>
</dbReference>
<dbReference type="OrthoDB" id="2691605at2759"/>
<reference evidence="2" key="1">
    <citation type="journal article" date="2020" name="New Phytol.">
        <title>Comparative genomics reveals dynamic genome evolution in host specialist ectomycorrhizal fungi.</title>
        <authorList>
            <person name="Lofgren L.A."/>
            <person name="Nguyen N.H."/>
            <person name="Vilgalys R."/>
            <person name="Ruytinx J."/>
            <person name="Liao H.L."/>
            <person name="Branco S."/>
            <person name="Kuo A."/>
            <person name="LaButti K."/>
            <person name="Lipzen A."/>
            <person name="Andreopoulos W."/>
            <person name="Pangilinan J."/>
            <person name="Riley R."/>
            <person name="Hundley H."/>
            <person name="Na H."/>
            <person name="Barry K."/>
            <person name="Grigoriev I.V."/>
            <person name="Stajich J.E."/>
            <person name="Kennedy P.G."/>
        </authorList>
    </citation>
    <scope>NUCLEOTIDE SEQUENCE</scope>
    <source>
        <strain evidence="2">DOB743</strain>
    </source>
</reference>
<evidence type="ECO:0000256" key="1">
    <source>
        <dbReference type="SAM" id="SignalP"/>
    </source>
</evidence>
<evidence type="ECO:0000313" key="2">
    <source>
        <dbReference type="EMBL" id="KAG1779937.1"/>
    </source>
</evidence>
<evidence type="ECO:0000313" key="3">
    <source>
        <dbReference type="Proteomes" id="UP000714275"/>
    </source>
</evidence>
<dbReference type="EMBL" id="JABBWD010000010">
    <property type="protein sequence ID" value="KAG1779937.1"/>
    <property type="molecule type" value="Genomic_DNA"/>
</dbReference>
<sequence>MRFSFLTAIVTLAAIISVSASETPICPEKGGTLSYDTLAKCCDQNTFADINVNIAMIPSREQADLLVETH</sequence>
<feature type="chain" id="PRO_5040370942" evidence="1">
    <location>
        <begin position="21"/>
        <end position="70"/>
    </location>
</feature>
<keyword evidence="3" id="KW-1185">Reference proteome</keyword>
<name>A0A9P7A1C5_9AGAM</name>
<protein>
    <submittedName>
        <fullName evidence="2">Uncharacterized protein</fullName>
    </submittedName>
</protein>
<keyword evidence="1" id="KW-0732">Signal</keyword>
<feature type="signal peptide" evidence="1">
    <location>
        <begin position="1"/>
        <end position="20"/>
    </location>
</feature>
<comment type="caution">
    <text evidence="2">The sequence shown here is derived from an EMBL/GenBank/DDBJ whole genome shotgun (WGS) entry which is preliminary data.</text>
</comment>